<keyword evidence="2" id="KW-1185">Reference proteome</keyword>
<dbReference type="AlphaFoldDB" id="A0A1B8G9D6"/>
<evidence type="ECO:0000313" key="1">
    <source>
        <dbReference type="EMBL" id="OBT92421.1"/>
    </source>
</evidence>
<protein>
    <submittedName>
        <fullName evidence="1">Uncharacterized protein</fullName>
    </submittedName>
</protein>
<proteinExistence type="predicted"/>
<dbReference type="OrthoDB" id="5396831at2759"/>
<organism evidence="1 2">
    <name type="scientific">Pseudogymnoascus verrucosus</name>
    <dbReference type="NCBI Taxonomy" id="342668"/>
    <lineage>
        <taxon>Eukaryota</taxon>
        <taxon>Fungi</taxon>
        <taxon>Dikarya</taxon>
        <taxon>Ascomycota</taxon>
        <taxon>Pezizomycotina</taxon>
        <taxon>Leotiomycetes</taxon>
        <taxon>Thelebolales</taxon>
        <taxon>Thelebolaceae</taxon>
        <taxon>Pseudogymnoascus</taxon>
    </lineage>
</organism>
<accession>A0A1B8G9D6</accession>
<evidence type="ECO:0000313" key="2">
    <source>
        <dbReference type="Proteomes" id="UP000091956"/>
    </source>
</evidence>
<dbReference type="EMBL" id="KV460268">
    <property type="protein sequence ID" value="OBT92421.1"/>
    <property type="molecule type" value="Genomic_DNA"/>
</dbReference>
<gene>
    <name evidence="1" type="ORF">VE01_09310</name>
</gene>
<name>A0A1B8G9D6_9PEZI</name>
<reference evidence="1 2" key="1">
    <citation type="submission" date="2016-03" db="EMBL/GenBank/DDBJ databases">
        <title>Comparative genomics of Pseudogymnoascus destructans, the fungus causing white-nose syndrome of bats.</title>
        <authorList>
            <person name="Palmer J.M."/>
            <person name="Drees K.P."/>
            <person name="Foster J.T."/>
            <person name="Lindner D.L."/>
        </authorList>
    </citation>
    <scope>NUCLEOTIDE SEQUENCE [LARGE SCALE GENOMIC DNA]</scope>
    <source>
        <strain evidence="1 2">UAMH 10579</strain>
    </source>
</reference>
<dbReference type="RefSeq" id="XP_018126154.1">
    <property type="nucleotide sequence ID" value="XM_018278724.2"/>
</dbReference>
<dbReference type="GeneID" id="28842696"/>
<dbReference type="Proteomes" id="UP000091956">
    <property type="component" value="Unassembled WGS sequence"/>
</dbReference>
<sequence length="324" mass="36441">MPFSYWPGGIPSYVKFDGVPTADDKVDELTNGWKLFVKEKWIPKPSGEASQEYEANQRRALVSEWIQAPQTLRDQFHARALESPPVWNNRAVKQYFPRGDVSSLSWYTCIAPLDTPRNRALWTKLRILSYDFYDSNDGICEVGVLEASPHSATAGVEPKDFMKAGFVENADFNWMYMTVHATVTFKGLNQWVFADQRSLEDGMLLIVNIESNGDVVLNMRPSVLELNYLYNMHYGLAKGLAEIRGNAGFDGVHADVDEGEYGQRLDISKPILEIFADVKATGHLEQGPDEWPALIEQNAPGYLALEAEGKGDEYDHSQFTECTG</sequence>
<reference evidence="2" key="2">
    <citation type="journal article" date="2018" name="Nat. Commun.">
        <title>Extreme sensitivity to ultraviolet light in the fungal pathogen causing white-nose syndrome of bats.</title>
        <authorList>
            <person name="Palmer J.M."/>
            <person name="Drees K.P."/>
            <person name="Foster J.T."/>
            <person name="Lindner D.L."/>
        </authorList>
    </citation>
    <scope>NUCLEOTIDE SEQUENCE [LARGE SCALE GENOMIC DNA]</scope>
    <source>
        <strain evidence="2">UAMH 10579</strain>
    </source>
</reference>